<evidence type="ECO:0000313" key="4">
    <source>
        <dbReference type="Proteomes" id="UP000604475"/>
    </source>
</evidence>
<dbReference type="EMBL" id="JAEACQ010000246">
    <property type="protein sequence ID" value="MBL7630324.1"/>
    <property type="molecule type" value="Genomic_DNA"/>
</dbReference>
<reference evidence="3" key="1">
    <citation type="submission" date="2020-12" db="EMBL/GenBank/DDBJ databases">
        <title>Genomic characterization of non-nitrogen-fixing Frankia strains.</title>
        <authorList>
            <person name="Carlos-Shanley C."/>
            <person name="Guerra T."/>
            <person name="Hahn D."/>
        </authorList>
    </citation>
    <scope>NUCLEOTIDE SEQUENCE</scope>
    <source>
        <strain evidence="3">CN6</strain>
    </source>
</reference>
<dbReference type="InterPro" id="IPR019051">
    <property type="entry name" value="Trp_biosyn_TM_oprn/chp"/>
</dbReference>
<sequence length="234" mass="22943">MDTGADTGAGPDGGVEPTGRTNVPMRVHPRAGGSLTRRLAGRSGLGTAVVGCLVGAALVLFANSATWVRAEVADAATAVGGVGAASLRVSLSGGDLAPAVSALGLLGLAAVVALVATRGAGRRVVGTLVAAAGVGVLVLAARVVADPDAAALRARQASELAPSGQPRLTDSATLTAAPVAVLLGGLVLLGAGALAVAFGGRWPAMGGRYQTRSRRPLDDWDAIERGHDPTDPTA</sequence>
<evidence type="ECO:0000313" key="3">
    <source>
        <dbReference type="EMBL" id="MBL7630324.1"/>
    </source>
</evidence>
<name>A0A937RN37_9ACTN</name>
<dbReference type="Proteomes" id="UP000604475">
    <property type="component" value="Unassembled WGS sequence"/>
</dbReference>
<comment type="caution">
    <text evidence="3">The sequence shown here is derived from an EMBL/GenBank/DDBJ whole genome shotgun (WGS) entry which is preliminary data.</text>
</comment>
<feature type="transmembrane region" description="Helical" evidence="2">
    <location>
        <begin position="176"/>
        <end position="198"/>
    </location>
</feature>
<evidence type="ECO:0000256" key="1">
    <source>
        <dbReference type="SAM" id="MobiDB-lite"/>
    </source>
</evidence>
<feature type="region of interest" description="Disordered" evidence="1">
    <location>
        <begin position="1"/>
        <end position="32"/>
    </location>
</feature>
<proteinExistence type="predicted"/>
<feature type="transmembrane region" description="Helical" evidence="2">
    <location>
        <begin position="124"/>
        <end position="145"/>
    </location>
</feature>
<keyword evidence="2" id="KW-0812">Transmembrane</keyword>
<keyword evidence="4" id="KW-1185">Reference proteome</keyword>
<feature type="transmembrane region" description="Helical" evidence="2">
    <location>
        <begin position="96"/>
        <end position="117"/>
    </location>
</feature>
<accession>A0A937RN37</accession>
<keyword evidence="2" id="KW-0472">Membrane</keyword>
<dbReference type="AlphaFoldDB" id="A0A937RN37"/>
<feature type="transmembrane region" description="Helical" evidence="2">
    <location>
        <begin position="44"/>
        <end position="62"/>
    </location>
</feature>
<keyword evidence="2" id="KW-1133">Transmembrane helix</keyword>
<organism evidence="3 4">
    <name type="scientific">Frankia nepalensis</name>
    <dbReference type="NCBI Taxonomy" id="1836974"/>
    <lineage>
        <taxon>Bacteria</taxon>
        <taxon>Bacillati</taxon>
        <taxon>Actinomycetota</taxon>
        <taxon>Actinomycetes</taxon>
        <taxon>Frankiales</taxon>
        <taxon>Frankiaceae</taxon>
        <taxon>Frankia</taxon>
    </lineage>
</organism>
<gene>
    <name evidence="3" type="ORF">I7412_24820</name>
</gene>
<dbReference type="Pfam" id="PF09534">
    <property type="entry name" value="Trp_oprn_chp"/>
    <property type="match status" value="1"/>
</dbReference>
<evidence type="ECO:0000256" key="2">
    <source>
        <dbReference type="SAM" id="Phobius"/>
    </source>
</evidence>
<protein>
    <submittedName>
        <fullName evidence="3">Trp biosynthesis-associated membrane protein</fullName>
    </submittedName>
</protein>